<dbReference type="EMBL" id="MU250526">
    <property type="protein sequence ID" value="KAG7450745.1"/>
    <property type="molecule type" value="Genomic_DNA"/>
</dbReference>
<sequence length="99" mass="11030">MAGIVECAMRENLRDNSLLFCMRVKICARIYKLGAAAPQFVIQRVEGVAEDVEGLLQKKWKGIQNKQAKSSRWDADNLDITADTTLALPQSKPAAKRIL</sequence>
<organism evidence="1 2">
    <name type="scientific">Guyanagaster necrorhizus</name>
    <dbReference type="NCBI Taxonomy" id="856835"/>
    <lineage>
        <taxon>Eukaryota</taxon>
        <taxon>Fungi</taxon>
        <taxon>Dikarya</taxon>
        <taxon>Basidiomycota</taxon>
        <taxon>Agaricomycotina</taxon>
        <taxon>Agaricomycetes</taxon>
        <taxon>Agaricomycetidae</taxon>
        <taxon>Agaricales</taxon>
        <taxon>Marasmiineae</taxon>
        <taxon>Physalacriaceae</taxon>
        <taxon>Guyanagaster</taxon>
    </lineage>
</organism>
<comment type="caution">
    <text evidence="1">The sequence shown here is derived from an EMBL/GenBank/DDBJ whole genome shotgun (WGS) entry which is preliminary data.</text>
</comment>
<evidence type="ECO:0000313" key="1">
    <source>
        <dbReference type="EMBL" id="KAG7450745.1"/>
    </source>
</evidence>
<dbReference type="OrthoDB" id="3182339at2759"/>
<gene>
    <name evidence="1" type="ORF">BT62DRAFT_928025</name>
</gene>
<dbReference type="AlphaFoldDB" id="A0A9P7W1N7"/>
<reference evidence="1" key="1">
    <citation type="submission" date="2020-11" db="EMBL/GenBank/DDBJ databases">
        <title>Adaptations for nitrogen fixation in a non-lichenized fungal sporocarp promotes dispersal by wood-feeding termites.</title>
        <authorList>
            <consortium name="DOE Joint Genome Institute"/>
            <person name="Koch R.A."/>
            <person name="Yoon G."/>
            <person name="Arayal U."/>
            <person name="Lail K."/>
            <person name="Amirebrahimi M."/>
            <person name="Labutti K."/>
            <person name="Lipzen A."/>
            <person name="Riley R."/>
            <person name="Barry K."/>
            <person name="Henrissat B."/>
            <person name="Grigoriev I.V."/>
            <person name="Herr J.R."/>
            <person name="Aime M.C."/>
        </authorList>
    </citation>
    <scope>NUCLEOTIDE SEQUENCE</scope>
    <source>
        <strain evidence="1">MCA 3950</strain>
    </source>
</reference>
<keyword evidence="2" id="KW-1185">Reference proteome</keyword>
<proteinExistence type="predicted"/>
<dbReference type="RefSeq" id="XP_043044245.1">
    <property type="nucleotide sequence ID" value="XM_043185415.1"/>
</dbReference>
<dbReference type="GeneID" id="66107712"/>
<name>A0A9P7W1N7_9AGAR</name>
<protein>
    <submittedName>
        <fullName evidence="1">Uncharacterized protein</fullName>
    </submittedName>
</protein>
<accession>A0A9P7W1N7</accession>
<dbReference type="Proteomes" id="UP000812287">
    <property type="component" value="Unassembled WGS sequence"/>
</dbReference>
<evidence type="ECO:0000313" key="2">
    <source>
        <dbReference type="Proteomes" id="UP000812287"/>
    </source>
</evidence>